<dbReference type="KEGG" id="slut:H9L13_02065"/>
<evidence type="ECO:0000259" key="13">
    <source>
        <dbReference type="Pfam" id="PF00520"/>
    </source>
</evidence>
<dbReference type="InterPro" id="IPR027359">
    <property type="entry name" value="Volt_channel_dom_sf"/>
</dbReference>
<evidence type="ECO:0000256" key="11">
    <source>
        <dbReference type="ARBA" id="ARBA00023303"/>
    </source>
</evidence>
<keyword evidence="9" id="KW-0406">Ion transport</keyword>
<comment type="subcellular location">
    <subcellularLocation>
        <location evidence="1">Membrane</location>
        <topology evidence="1">Multi-pass membrane protein</topology>
    </subcellularLocation>
</comment>
<evidence type="ECO:0000256" key="2">
    <source>
        <dbReference type="ARBA" id="ARBA00022448"/>
    </source>
</evidence>
<dbReference type="InterPro" id="IPR028325">
    <property type="entry name" value="VG_K_chnl"/>
</dbReference>
<evidence type="ECO:0000256" key="12">
    <source>
        <dbReference type="SAM" id="Phobius"/>
    </source>
</evidence>
<gene>
    <name evidence="14" type="ORF">H9L13_02065</name>
</gene>
<evidence type="ECO:0000256" key="7">
    <source>
        <dbReference type="ARBA" id="ARBA00022958"/>
    </source>
</evidence>
<reference evidence="14 15" key="1">
    <citation type="submission" date="2020-08" db="EMBL/GenBank/DDBJ databases">
        <title>Genome sequence of Sphingomonas lutea KCTC 23642T.</title>
        <authorList>
            <person name="Hyun D.-W."/>
            <person name="Bae J.-W."/>
        </authorList>
    </citation>
    <scope>NUCLEOTIDE SEQUENCE [LARGE SCALE GENOMIC DNA]</scope>
    <source>
        <strain evidence="14 15">KCTC 23642</strain>
    </source>
</reference>
<dbReference type="EMBL" id="CP060718">
    <property type="protein sequence ID" value="QNN67743.1"/>
    <property type="molecule type" value="Genomic_DNA"/>
</dbReference>
<dbReference type="PANTHER" id="PTHR11537">
    <property type="entry name" value="VOLTAGE-GATED POTASSIUM CHANNEL"/>
    <property type="match status" value="1"/>
</dbReference>
<keyword evidence="2" id="KW-0813">Transport</keyword>
<dbReference type="InterPro" id="IPR005821">
    <property type="entry name" value="Ion_trans_dom"/>
</dbReference>
<evidence type="ECO:0000256" key="3">
    <source>
        <dbReference type="ARBA" id="ARBA00022538"/>
    </source>
</evidence>
<evidence type="ECO:0000256" key="10">
    <source>
        <dbReference type="ARBA" id="ARBA00023136"/>
    </source>
</evidence>
<dbReference type="AlphaFoldDB" id="A0A7G9SIR8"/>
<dbReference type="PANTHER" id="PTHR11537:SF254">
    <property type="entry name" value="POTASSIUM VOLTAGE-GATED CHANNEL PROTEIN SHAB"/>
    <property type="match status" value="1"/>
</dbReference>
<name>A0A7G9SIR8_9SPHN</name>
<evidence type="ECO:0000256" key="8">
    <source>
        <dbReference type="ARBA" id="ARBA00022989"/>
    </source>
</evidence>
<keyword evidence="6" id="KW-0851">Voltage-gated channel</keyword>
<feature type="domain" description="Ion transport" evidence="13">
    <location>
        <begin position="46"/>
        <end position="220"/>
    </location>
</feature>
<proteinExistence type="predicted"/>
<sequence>MEGAMASAKLRWRLLRDLDEWLAWPAALLSLAWLGIVIWELVSGTSALLETVGTAIWAIFIVEFLVRFALAPEKLPFLRSNWLTLIALVVPALRLFRAAAFLRVARAARGFRLVRIVGTANRSMNALQATLVRRGFAYVLGLTLLVIALGAAGMLSLENSKESTGGFTSYGHALWWTGMLVASLGTDFWPVTSEGRLLAMLLALYGLAVFGYITATFASFFVGRDAERHKRTTHDGDMKALLDEVRALREELRQRA</sequence>
<keyword evidence="11 14" id="KW-0407">Ion channel</keyword>
<feature type="transmembrane region" description="Helical" evidence="12">
    <location>
        <begin position="135"/>
        <end position="155"/>
    </location>
</feature>
<evidence type="ECO:0000313" key="14">
    <source>
        <dbReference type="EMBL" id="QNN67743.1"/>
    </source>
</evidence>
<dbReference type="GO" id="GO:0008076">
    <property type="term" value="C:voltage-gated potassium channel complex"/>
    <property type="evidence" value="ECO:0007669"/>
    <property type="project" value="InterPro"/>
</dbReference>
<dbReference type="Gene3D" id="1.20.5.110">
    <property type="match status" value="1"/>
</dbReference>
<feature type="transmembrane region" description="Helical" evidence="12">
    <location>
        <begin position="82"/>
        <end position="102"/>
    </location>
</feature>
<keyword evidence="3" id="KW-0633">Potassium transport</keyword>
<evidence type="ECO:0000313" key="15">
    <source>
        <dbReference type="Proteomes" id="UP000515971"/>
    </source>
</evidence>
<evidence type="ECO:0000256" key="9">
    <source>
        <dbReference type="ARBA" id="ARBA00023065"/>
    </source>
</evidence>
<feature type="transmembrane region" description="Helical" evidence="12">
    <location>
        <begin position="167"/>
        <end position="185"/>
    </location>
</feature>
<evidence type="ECO:0000256" key="1">
    <source>
        <dbReference type="ARBA" id="ARBA00004141"/>
    </source>
</evidence>
<keyword evidence="15" id="KW-1185">Reference proteome</keyword>
<evidence type="ECO:0000256" key="4">
    <source>
        <dbReference type="ARBA" id="ARBA00022692"/>
    </source>
</evidence>
<protein>
    <submittedName>
        <fullName evidence="14">Potassium channel family protein</fullName>
    </submittedName>
</protein>
<evidence type="ECO:0000256" key="5">
    <source>
        <dbReference type="ARBA" id="ARBA00022826"/>
    </source>
</evidence>
<feature type="transmembrane region" description="Helical" evidence="12">
    <location>
        <begin position="51"/>
        <end position="70"/>
    </location>
</feature>
<dbReference type="Proteomes" id="UP000515971">
    <property type="component" value="Chromosome"/>
</dbReference>
<keyword evidence="8 12" id="KW-1133">Transmembrane helix</keyword>
<organism evidence="14 15">
    <name type="scientific">Sphingomonas lutea</name>
    <dbReference type="NCBI Taxonomy" id="1045317"/>
    <lineage>
        <taxon>Bacteria</taxon>
        <taxon>Pseudomonadati</taxon>
        <taxon>Pseudomonadota</taxon>
        <taxon>Alphaproteobacteria</taxon>
        <taxon>Sphingomonadales</taxon>
        <taxon>Sphingomonadaceae</taxon>
        <taxon>Sphingomonas</taxon>
    </lineage>
</organism>
<feature type="transmembrane region" description="Helical" evidence="12">
    <location>
        <begin position="197"/>
        <end position="222"/>
    </location>
</feature>
<keyword evidence="7" id="KW-0630">Potassium</keyword>
<evidence type="ECO:0000256" key="6">
    <source>
        <dbReference type="ARBA" id="ARBA00022882"/>
    </source>
</evidence>
<dbReference type="GO" id="GO:0001508">
    <property type="term" value="P:action potential"/>
    <property type="evidence" value="ECO:0007669"/>
    <property type="project" value="TreeGrafter"/>
</dbReference>
<dbReference type="Pfam" id="PF00520">
    <property type="entry name" value="Ion_trans"/>
    <property type="match status" value="1"/>
</dbReference>
<dbReference type="Gene3D" id="1.20.120.350">
    <property type="entry name" value="Voltage-gated potassium channels. Chain C"/>
    <property type="match status" value="1"/>
</dbReference>
<dbReference type="SUPFAM" id="SSF81324">
    <property type="entry name" value="Voltage-gated potassium channels"/>
    <property type="match status" value="1"/>
</dbReference>
<accession>A0A7G9SIR8</accession>
<keyword evidence="10 12" id="KW-0472">Membrane</keyword>
<dbReference type="GO" id="GO:0005249">
    <property type="term" value="F:voltage-gated potassium channel activity"/>
    <property type="evidence" value="ECO:0007669"/>
    <property type="project" value="InterPro"/>
</dbReference>
<keyword evidence="4 12" id="KW-0812">Transmembrane</keyword>
<keyword evidence="5" id="KW-0631">Potassium channel</keyword>
<feature type="transmembrane region" description="Helical" evidence="12">
    <location>
        <begin position="21"/>
        <end position="39"/>
    </location>
</feature>